<dbReference type="AlphaFoldDB" id="A0A4Y4B935"/>
<dbReference type="EMBL" id="BJNQ01000042">
    <property type="protein sequence ID" value="GEC77091.1"/>
    <property type="molecule type" value="Genomic_DNA"/>
</dbReference>
<organism evidence="1 2">
    <name type="scientific">Microbacterium maritypicum</name>
    <name type="common">Microbacterium liquefaciens</name>
    <dbReference type="NCBI Taxonomy" id="33918"/>
    <lineage>
        <taxon>Bacteria</taxon>
        <taxon>Bacillati</taxon>
        <taxon>Actinomycetota</taxon>
        <taxon>Actinomycetes</taxon>
        <taxon>Micrococcales</taxon>
        <taxon>Microbacteriaceae</taxon>
        <taxon>Microbacterium</taxon>
    </lineage>
</organism>
<dbReference type="RefSeq" id="WP_141388346.1">
    <property type="nucleotide sequence ID" value="NZ_BJNQ01000042.1"/>
</dbReference>
<proteinExistence type="predicted"/>
<comment type="caution">
    <text evidence="1">The sequence shown here is derived from an EMBL/GenBank/DDBJ whole genome shotgun (WGS) entry which is preliminary data.</text>
</comment>
<dbReference type="Proteomes" id="UP000317410">
    <property type="component" value="Unassembled WGS sequence"/>
</dbReference>
<reference evidence="1 2" key="1">
    <citation type="submission" date="2019-06" db="EMBL/GenBank/DDBJ databases">
        <title>Whole genome shotgun sequence of Microbacterium liquefaciens NBRC 15037.</title>
        <authorList>
            <person name="Hosoyama A."/>
            <person name="Uohara A."/>
            <person name="Ohji S."/>
            <person name="Ichikawa N."/>
        </authorList>
    </citation>
    <scope>NUCLEOTIDE SEQUENCE [LARGE SCALE GENOMIC DNA]</scope>
    <source>
        <strain evidence="1 2">NBRC 15037</strain>
    </source>
</reference>
<protein>
    <submittedName>
        <fullName evidence="1">Uncharacterized protein</fullName>
    </submittedName>
</protein>
<accession>A0A4Y4B935</accession>
<evidence type="ECO:0000313" key="1">
    <source>
        <dbReference type="EMBL" id="GEC77091.1"/>
    </source>
</evidence>
<sequence>MTERTPPEIQRIIARIEPGWPENIDVGPGWYPLLGRLDARLTAIAPGYVVQQIKSKFGALSFYARATEDVYDYNEEFSQAILAAEWESTTTCEECGAPARTYTIRMWVWALCELHACAKADLPAE</sequence>
<evidence type="ECO:0000313" key="2">
    <source>
        <dbReference type="Proteomes" id="UP000317410"/>
    </source>
</evidence>
<gene>
    <name evidence="1" type="ORF">MLI01_32360</name>
</gene>
<name>A0A4Y4B935_MICMQ</name>